<evidence type="ECO:0000259" key="2">
    <source>
        <dbReference type="Pfam" id="PF07731"/>
    </source>
</evidence>
<protein>
    <submittedName>
        <fullName evidence="3">Multicopper oxidase-domain-containing protein</fullName>
    </submittedName>
</protein>
<dbReference type="Gene3D" id="2.60.40.420">
    <property type="entry name" value="Cupredoxins - blue copper proteins"/>
    <property type="match status" value="1"/>
</dbReference>
<dbReference type="GO" id="GO:0005507">
    <property type="term" value="F:copper ion binding"/>
    <property type="evidence" value="ECO:0007669"/>
    <property type="project" value="InterPro"/>
</dbReference>
<accession>A0A5N6DVP5</accession>
<evidence type="ECO:0000256" key="1">
    <source>
        <dbReference type="ARBA" id="ARBA00010609"/>
    </source>
</evidence>
<proteinExistence type="inferred from homology"/>
<dbReference type="PANTHER" id="PTHR11709:SF502">
    <property type="entry name" value="MULTICOPPER OXIDASE"/>
    <property type="match status" value="1"/>
</dbReference>
<evidence type="ECO:0000313" key="4">
    <source>
        <dbReference type="Proteomes" id="UP000326532"/>
    </source>
</evidence>
<dbReference type="InterPro" id="IPR011706">
    <property type="entry name" value="Cu-oxidase_C"/>
</dbReference>
<dbReference type="PANTHER" id="PTHR11709">
    <property type="entry name" value="MULTI-COPPER OXIDASE"/>
    <property type="match status" value="1"/>
</dbReference>
<name>A0A5N6DVP5_ASPPA</name>
<comment type="similarity">
    <text evidence="1">Belongs to the multicopper oxidase family.</text>
</comment>
<dbReference type="InterPro" id="IPR045087">
    <property type="entry name" value="Cu-oxidase_fam"/>
</dbReference>
<dbReference type="SUPFAM" id="SSF49503">
    <property type="entry name" value="Cupredoxins"/>
    <property type="match status" value="1"/>
</dbReference>
<dbReference type="CDD" id="cd13901">
    <property type="entry name" value="CuRO_3_MaLCC_like"/>
    <property type="match status" value="1"/>
</dbReference>
<dbReference type="AlphaFoldDB" id="A0A5N6DVP5"/>
<dbReference type="EMBL" id="ML734947">
    <property type="protein sequence ID" value="KAB8209241.1"/>
    <property type="molecule type" value="Genomic_DNA"/>
</dbReference>
<organism evidence="3 4">
    <name type="scientific">Aspergillus parasiticus</name>
    <dbReference type="NCBI Taxonomy" id="5067"/>
    <lineage>
        <taxon>Eukaryota</taxon>
        <taxon>Fungi</taxon>
        <taxon>Dikarya</taxon>
        <taxon>Ascomycota</taxon>
        <taxon>Pezizomycotina</taxon>
        <taxon>Eurotiomycetes</taxon>
        <taxon>Eurotiomycetidae</taxon>
        <taxon>Eurotiales</taxon>
        <taxon>Aspergillaceae</taxon>
        <taxon>Aspergillus</taxon>
        <taxon>Aspergillus subgen. Circumdati</taxon>
    </lineage>
</organism>
<reference evidence="3 4" key="1">
    <citation type="submission" date="2019-04" db="EMBL/GenBank/DDBJ databases">
        <title>Fungal friends and foes A comparative genomics study of 23 Aspergillus species from section Flavi.</title>
        <authorList>
            <consortium name="DOE Joint Genome Institute"/>
            <person name="Kjaerbolling I."/>
            <person name="Vesth T.C."/>
            <person name="Frisvad J.C."/>
            <person name="Nybo J.L."/>
            <person name="Theobald S."/>
            <person name="Kildgaard S."/>
            <person name="Petersen T.I."/>
            <person name="Kuo A."/>
            <person name="Sato A."/>
            <person name="Lyhne E.K."/>
            <person name="Kogle M.E."/>
            <person name="Wiebenga A."/>
            <person name="Kun R.S."/>
            <person name="Lubbers R.J."/>
            <person name="Makela M.R."/>
            <person name="Barry K."/>
            <person name="Chovatia M."/>
            <person name="Clum A."/>
            <person name="Daum C."/>
            <person name="Haridas S."/>
            <person name="He G."/>
            <person name="LaButti K."/>
            <person name="Lipzen A."/>
            <person name="Mondo S."/>
            <person name="Pangilinan J."/>
            <person name="Riley R."/>
            <person name="Salamov A."/>
            <person name="Simmons B.A."/>
            <person name="Magnuson J.K."/>
            <person name="Henrissat B."/>
            <person name="Mortensen U.H."/>
            <person name="Larsen T.O."/>
            <person name="De vries R.P."/>
            <person name="Grigoriev I.V."/>
            <person name="Machida M."/>
            <person name="Baker S.E."/>
            <person name="Andersen M.R."/>
        </authorList>
    </citation>
    <scope>NUCLEOTIDE SEQUENCE [LARGE SCALE GENOMIC DNA]</scope>
    <source>
        <strain evidence="3 4">CBS 117618</strain>
    </source>
</reference>
<dbReference type="GO" id="GO:0016491">
    <property type="term" value="F:oxidoreductase activity"/>
    <property type="evidence" value="ECO:0007669"/>
    <property type="project" value="InterPro"/>
</dbReference>
<evidence type="ECO:0000313" key="3">
    <source>
        <dbReference type="EMBL" id="KAB8209241.1"/>
    </source>
</evidence>
<dbReference type="VEuPathDB" id="FungiDB:BDV34DRAFT_221640"/>
<dbReference type="InterPro" id="IPR008972">
    <property type="entry name" value="Cupredoxin"/>
</dbReference>
<gene>
    <name evidence="3" type="ORF">BDV34DRAFT_221640</name>
</gene>
<keyword evidence="4" id="KW-1185">Reference proteome</keyword>
<feature type="domain" description="Plastocyanin-like" evidence="2">
    <location>
        <begin position="9"/>
        <end position="125"/>
    </location>
</feature>
<dbReference type="Pfam" id="PF07731">
    <property type="entry name" value="Cu-oxidase_2"/>
    <property type="match status" value="1"/>
</dbReference>
<dbReference type="Proteomes" id="UP000326532">
    <property type="component" value="Unassembled WGS sequence"/>
</dbReference>
<sequence length="159" mass="18193">MEILWEDPTLMQIYDGESAFPNSSAVISLPKADQWFYLDIETRQPIGHPIHLHGHDFFILSQGTGAWDGSSRTENPPRRDTAMLPRQGHLVIAFQADNPGAWLMHCHIGWHTTEGFALQFLERTDEVVDTIDYELLQDTCESWITYDELHNIVQEDSGV</sequence>